<dbReference type="SUPFAM" id="SSF52540">
    <property type="entry name" value="P-loop containing nucleoside triphosphate hydrolases"/>
    <property type="match status" value="1"/>
</dbReference>
<keyword evidence="4" id="KW-0342">GTP-binding</keyword>
<comment type="similarity">
    <text evidence="1">Belongs to the GPN-loop GTPase family.</text>
</comment>
<keyword evidence="2" id="KW-0547">Nucleotide-binding</keyword>
<evidence type="ECO:0000256" key="3">
    <source>
        <dbReference type="ARBA" id="ARBA00022801"/>
    </source>
</evidence>
<dbReference type="Pfam" id="PF03029">
    <property type="entry name" value="ATP_bind_1"/>
    <property type="match status" value="1"/>
</dbReference>
<dbReference type="PANTHER" id="PTHR42708:SF1">
    <property type="entry name" value="GLIDING MOTILITY PROTEIN MGLA"/>
    <property type="match status" value="1"/>
</dbReference>
<dbReference type="PANTHER" id="PTHR42708">
    <property type="entry name" value="ATP/GTP-BINDING PROTEIN-RELATED"/>
    <property type="match status" value="1"/>
</dbReference>
<evidence type="ECO:0000313" key="6">
    <source>
        <dbReference type="Proteomes" id="UP000658514"/>
    </source>
</evidence>
<evidence type="ECO:0000256" key="1">
    <source>
        <dbReference type="ARBA" id="ARBA00005290"/>
    </source>
</evidence>
<dbReference type="InterPro" id="IPR027417">
    <property type="entry name" value="P-loop_NTPase"/>
</dbReference>
<dbReference type="CDD" id="cd00882">
    <property type="entry name" value="Ras_like_GTPase"/>
    <property type="match status" value="1"/>
</dbReference>
<dbReference type="EMBL" id="JACJQH010000057">
    <property type="protein sequence ID" value="MBD2199307.1"/>
    <property type="molecule type" value="Genomic_DNA"/>
</dbReference>
<dbReference type="InterPro" id="IPR004130">
    <property type="entry name" value="Gpn"/>
</dbReference>
<sequence length="181" mass="20035">METEILRIAIAGCVGAGKTSLIRSISDIEIVDTDKKSTDEIALFKDKTTVALDFGLHSLVPNQLLYLYGTPGQPRFDFMWDILIRQVQACIVLVDAHRPEYFHYGLQILDFVKQRVQIPILIGLTHMDCPTAATPEEIAIALTLHNASQTPPLMVVNPTQKASIIEALKVLTAAIMKPEII</sequence>
<evidence type="ECO:0000313" key="5">
    <source>
        <dbReference type="EMBL" id="MBD2199307.1"/>
    </source>
</evidence>
<protein>
    <submittedName>
        <fullName evidence="5">ATP/GTP-binding protein</fullName>
    </submittedName>
</protein>
<accession>A0ABR8AGY4</accession>
<dbReference type="Proteomes" id="UP000658514">
    <property type="component" value="Unassembled WGS sequence"/>
</dbReference>
<comment type="caution">
    <text evidence="5">The sequence shown here is derived from an EMBL/GenBank/DDBJ whole genome shotgun (WGS) entry which is preliminary data.</text>
</comment>
<keyword evidence="6" id="KW-1185">Reference proteome</keyword>
<dbReference type="InterPro" id="IPR052705">
    <property type="entry name" value="Gliding_Motility_GTPase"/>
</dbReference>
<reference evidence="5 6" key="1">
    <citation type="journal article" date="2020" name="ISME J.">
        <title>Comparative genomics reveals insights into cyanobacterial evolution and habitat adaptation.</title>
        <authorList>
            <person name="Chen M.Y."/>
            <person name="Teng W.K."/>
            <person name="Zhao L."/>
            <person name="Hu C.X."/>
            <person name="Zhou Y.K."/>
            <person name="Han B.P."/>
            <person name="Song L.R."/>
            <person name="Shu W.S."/>
        </authorList>
    </citation>
    <scope>NUCLEOTIDE SEQUENCE [LARGE SCALE GENOMIC DNA]</scope>
    <source>
        <strain evidence="5 6">FACHB-288</strain>
    </source>
</reference>
<evidence type="ECO:0000256" key="2">
    <source>
        <dbReference type="ARBA" id="ARBA00022741"/>
    </source>
</evidence>
<evidence type="ECO:0000256" key="4">
    <source>
        <dbReference type="ARBA" id="ARBA00023134"/>
    </source>
</evidence>
<proteinExistence type="inferred from homology"/>
<dbReference type="Gene3D" id="3.40.50.300">
    <property type="entry name" value="P-loop containing nucleotide triphosphate hydrolases"/>
    <property type="match status" value="1"/>
</dbReference>
<name>A0ABR8AGY4_9CYAN</name>
<keyword evidence="3" id="KW-0378">Hydrolase</keyword>
<organism evidence="5 6">
    <name type="scientific">Calothrix parietina FACHB-288</name>
    <dbReference type="NCBI Taxonomy" id="2692896"/>
    <lineage>
        <taxon>Bacteria</taxon>
        <taxon>Bacillati</taxon>
        <taxon>Cyanobacteriota</taxon>
        <taxon>Cyanophyceae</taxon>
        <taxon>Nostocales</taxon>
        <taxon>Calotrichaceae</taxon>
        <taxon>Calothrix</taxon>
    </lineage>
</organism>
<gene>
    <name evidence="5" type="ORF">H6G24_28150</name>
</gene>